<accession>A0A1U9KU89</accession>
<dbReference type="GO" id="GO:0015093">
    <property type="term" value="F:ferrous iron transmembrane transporter activity"/>
    <property type="evidence" value="ECO:0007669"/>
    <property type="project" value="TreeGrafter"/>
</dbReference>
<gene>
    <name evidence="9" type="ORF">A0U93_09105</name>
</gene>
<evidence type="ECO:0000256" key="4">
    <source>
        <dbReference type="ARBA" id="ARBA00022692"/>
    </source>
</evidence>
<organism evidence="9 10">
    <name type="scientific">Neoasaia chiangmaiensis</name>
    <dbReference type="NCBI Taxonomy" id="320497"/>
    <lineage>
        <taxon>Bacteria</taxon>
        <taxon>Pseudomonadati</taxon>
        <taxon>Pseudomonadota</taxon>
        <taxon>Alphaproteobacteria</taxon>
        <taxon>Acetobacterales</taxon>
        <taxon>Acetobacteraceae</taxon>
        <taxon>Neoasaia</taxon>
    </lineage>
</organism>
<dbReference type="EMBL" id="CP014691">
    <property type="protein sequence ID" value="AQS89414.1"/>
    <property type="molecule type" value="Genomic_DNA"/>
</dbReference>
<keyword evidence="6" id="KW-0472">Membrane</keyword>
<dbReference type="Pfam" id="PF01545">
    <property type="entry name" value="Cation_efflux"/>
    <property type="match status" value="1"/>
</dbReference>
<dbReference type="Pfam" id="PF16916">
    <property type="entry name" value="ZT_dimer"/>
    <property type="match status" value="1"/>
</dbReference>
<dbReference type="GO" id="GO:0015086">
    <property type="term" value="F:cadmium ion transmembrane transporter activity"/>
    <property type="evidence" value="ECO:0007669"/>
    <property type="project" value="TreeGrafter"/>
</dbReference>
<dbReference type="STRING" id="320497.A0U93_09105"/>
<dbReference type="GO" id="GO:0005886">
    <property type="term" value="C:plasma membrane"/>
    <property type="evidence" value="ECO:0007669"/>
    <property type="project" value="TreeGrafter"/>
</dbReference>
<keyword evidence="5" id="KW-1133">Transmembrane helix</keyword>
<dbReference type="GO" id="GO:0006882">
    <property type="term" value="P:intracellular zinc ion homeostasis"/>
    <property type="evidence" value="ECO:0007669"/>
    <property type="project" value="TreeGrafter"/>
</dbReference>
<dbReference type="InterPro" id="IPR027469">
    <property type="entry name" value="Cation_efflux_TMD_sf"/>
</dbReference>
<name>A0A1U9KU89_9PROT</name>
<comment type="subcellular location">
    <subcellularLocation>
        <location evidence="1">Membrane</location>
        <topology evidence="1">Multi-pass membrane protein</topology>
    </subcellularLocation>
</comment>
<reference evidence="9 10" key="1">
    <citation type="submission" date="2016-03" db="EMBL/GenBank/DDBJ databases">
        <title>Acetic acid bacteria sequencing.</title>
        <authorList>
            <person name="Brandt J."/>
            <person name="Jakob F."/>
            <person name="Vogel R.F."/>
        </authorList>
    </citation>
    <scope>NUCLEOTIDE SEQUENCE [LARGE SCALE GENOMIC DNA]</scope>
    <source>
        <strain evidence="9 10">NBRC 101099</strain>
    </source>
</reference>
<dbReference type="InterPro" id="IPR058533">
    <property type="entry name" value="Cation_efflux_TM"/>
</dbReference>
<dbReference type="InterPro" id="IPR002524">
    <property type="entry name" value="Cation_efflux"/>
</dbReference>
<keyword evidence="4" id="KW-0812">Transmembrane</keyword>
<evidence type="ECO:0000256" key="6">
    <source>
        <dbReference type="ARBA" id="ARBA00023136"/>
    </source>
</evidence>
<protein>
    <submittedName>
        <fullName evidence="9">Cation transporter</fullName>
    </submittedName>
</protein>
<comment type="similarity">
    <text evidence="2">Belongs to the cation diffusion facilitator (CDF) transporter (TC 2.A.4) family.</text>
</comment>
<keyword evidence="10" id="KW-1185">Reference proteome</keyword>
<dbReference type="SUPFAM" id="SSF161111">
    <property type="entry name" value="Cation efflux protein transmembrane domain-like"/>
    <property type="match status" value="1"/>
</dbReference>
<dbReference type="Gene3D" id="1.20.1510.10">
    <property type="entry name" value="Cation efflux protein transmembrane domain"/>
    <property type="match status" value="1"/>
</dbReference>
<dbReference type="AlphaFoldDB" id="A0A1U9KU89"/>
<dbReference type="SUPFAM" id="SSF160240">
    <property type="entry name" value="Cation efflux protein cytoplasmic domain-like"/>
    <property type="match status" value="1"/>
</dbReference>
<dbReference type="RefSeq" id="WP_077808438.1">
    <property type="nucleotide sequence ID" value="NZ_BJXS01000007.1"/>
</dbReference>
<proteinExistence type="inferred from homology"/>
<dbReference type="Gene3D" id="3.30.70.1350">
    <property type="entry name" value="Cation efflux protein, cytoplasmic domain"/>
    <property type="match status" value="1"/>
</dbReference>
<evidence type="ECO:0000256" key="1">
    <source>
        <dbReference type="ARBA" id="ARBA00004141"/>
    </source>
</evidence>
<dbReference type="OrthoDB" id="9806522at2"/>
<dbReference type="NCBIfam" id="TIGR01297">
    <property type="entry name" value="CDF"/>
    <property type="match status" value="1"/>
</dbReference>
<dbReference type="InterPro" id="IPR050291">
    <property type="entry name" value="CDF_Transporter"/>
</dbReference>
<evidence type="ECO:0000313" key="10">
    <source>
        <dbReference type="Proteomes" id="UP000188604"/>
    </source>
</evidence>
<feature type="domain" description="Cation efflux protein transmembrane" evidence="7">
    <location>
        <begin position="13"/>
        <end position="204"/>
    </location>
</feature>
<dbReference type="GO" id="GO:0015341">
    <property type="term" value="F:zinc efflux antiporter activity"/>
    <property type="evidence" value="ECO:0007669"/>
    <property type="project" value="TreeGrafter"/>
</dbReference>
<sequence length="298" mass="32217">MRPDGKLRLGWWSLAVSLLVLGLKYLAWRVSGSAALLSDAIETIINVAAAIGALWALTVASRPPDENHNYGHEKAEYLSAVMEGVLVILTAIGIAVVAWQDWWTPTPLLAPWRGVALNALGGLVNLGWGLALVRAGRQRRSPALTANGRHVISDVWTTVALVIGVSLIPITGYLRLDAIISGLVAVNVLRVGFEMTRRSIAGLMDEAPGSEMMQAARAVISETAEGALEAHDLRFRSAGSISFIDFHLVVPGEMRVQDAHVICDRIEHALRRHFGRAVIHIHVEPEDKAKQTGVPVVP</sequence>
<evidence type="ECO:0000259" key="7">
    <source>
        <dbReference type="Pfam" id="PF01545"/>
    </source>
</evidence>
<dbReference type="InterPro" id="IPR027470">
    <property type="entry name" value="Cation_efflux_CTD"/>
</dbReference>
<dbReference type="KEGG" id="nch:A0U93_09105"/>
<evidence type="ECO:0000256" key="2">
    <source>
        <dbReference type="ARBA" id="ARBA00008114"/>
    </source>
</evidence>
<keyword evidence="3" id="KW-0813">Transport</keyword>
<evidence type="ECO:0000256" key="5">
    <source>
        <dbReference type="ARBA" id="ARBA00022989"/>
    </source>
</evidence>
<evidence type="ECO:0000313" key="9">
    <source>
        <dbReference type="EMBL" id="AQS89414.1"/>
    </source>
</evidence>
<evidence type="ECO:0000259" key="8">
    <source>
        <dbReference type="Pfam" id="PF16916"/>
    </source>
</evidence>
<feature type="domain" description="Cation efflux protein cytoplasmic" evidence="8">
    <location>
        <begin position="210"/>
        <end position="286"/>
    </location>
</feature>
<dbReference type="PANTHER" id="PTHR43840">
    <property type="entry name" value="MITOCHONDRIAL METAL TRANSPORTER 1-RELATED"/>
    <property type="match status" value="1"/>
</dbReference>
<dbReference type="InterPro" id="IPR036837">
    <property type="entry name" value="Cation_efflux_CTD_sf"/>
</dbReference>
<dbReference type="Proteomes" id="UP000188604">
    <property type="component" value="Chromosome"/>
</dbReference>
<dbReference type="PANTHER" id="PTHR43840:SF15">
    <property type="entry name" value="MITOCHONDRIAL METAL TRANSPORTER 1-RELATED"/>
    <property type="match status" value="1"/>
</dbReference>
<evidence type="ECO:0000256" key="3">
    <source>
        <dbReference type="ARBA" id="ARBA00022448"/>
    </source>
</evidence>